<evidence type="ECO:0000313" key="2">
    <source>
        <dbReference type="Proteomes" id="UP001597083"/>
    </source>
</evidence>
<reference evidence="2" key="1">
    <citation type="journal article" date="2019" name="Int. J. Syst. Evol. Microbiol.">
        <title>The Global Catalogue of Microorganisms (GCM) 10K type strain sequencing project: providing services to taxonomists for standard genome sequencing and annotation.</title>
        <authorList>
            <consortium name="The Broad Institute Genomics Platform"/>
            <consortium name="The Broad Institute Genome Sequencing Center for Infectious Disease"/>
            <person name="Wu L."/>
            <person name="Ma J."/>
        </authorList>
    </citation>
    <scope>NUCLEOTIDE SEQUENCE [LARGE SCALE GENOMIC DNA]</scope>
    <source>
        <strain evidence="2">JCM 31696</strain>
    </source>
</reference>
<proteinExistence type="predicted"/>
<sequence>METLAANAAGSVPDMLDAVQQALLDFCDGDLRDDVSMMALRVLPPDLV</sequence>
<keyword evidence="2" id="KW-1185">Reference proteome</keyword>
<dbReference type="Proteomes" id="UP001597083">
    <property type="component" value="Unassembled WGS sequence"/>
</dbReference>
<evidence type="ECO:0008006" key="3">
    <source>
        <dbReference type="Google" id="ProtNLM"/>
    </source>
</evidence>
<gene>
    <name evidence="1" type="ORF">ACFQ07_11665</name>
</gene>
<accession>A0ABW3CH25</accession>
<organism evidence="1 2">
    <name type="scientific">Actinomadura adrarensis</name>
    <dbReference type="NCBI Taxonomy" id="1819600"/>
    <lineage>
        <taxon>Bacteria</taxon>
        <taxon>Bacillati</taxon>
        <taxon>Actinomycetota</taxon>
        <taxon>Actinomycetes</taxon>
        <taxon>Streptosporangiales</taxon>
        <taxon>Thermomonosporaceae</taxon>
        <taxon>Actinomadura</taxon>
    </lineage>
</organism>
<dbReference type="EMBL" id="JBHTIR010001716">
    <property type="protein sequence ID" value="MFD0852889.1"/>
    <property type="molecule type" value="Genomic_DNA"/>
</dbReference>
<dbReference type="InterPro" id="IPR036457">
    <property type="entry name" value="PPM-type-like_dom_sf"/>
</dbReference>
<comment type="caution">
    <text evidence="1">The sequence shown here is derived from an EMBL/GenBank/DDBJ whole genome shotgun (WGS) entry which is preliminary data.</text>
</comment>
<name>A0ABW3CH25_9ACTN</name>
<evidence type="ECO:0000313" key="1">
    <source>
        <dbReference type="EMBL" id="MFD0852889.1"/>
    </source>
</evidence>
<dbReference type="Gene3D" id="3.60.40.10">
    <property type="entry name" value="PPM-type phosphatase domain"/>
    <property type="match status" value="1"/>
</dbReference>
<protein>
    <recommendedName>
        <fullName evidence="3">SpoIIE family protein phosphatase</fullName>
    </recommendedName>
</protein>